<evidence type="ECO:0000313" key="3">
    <source>
        <dbReference type="Proteomes" id="UP000069241"/>
    </source>
</evidence>
<name>A0A0X8JI23_9BACT</name>
<accession>A0A0X8JI23</accession>
<sequence>MLGAAIGITAVMAFFCAMTPWGYDDFNYGAGDGGPGTMFAAQIQEYRSWSGKFAGHFMARVLLHGPAWLHPLLTSVIFTDLVFSGVLLSLGVGWREKIRQTRETVEKRGHAFSGFIPVFSAGGIDRFSVCPHVVVAAIQECMNYSDIV</sequence>
<gene>
    <name evidence="2" type="ORF">AXF13_03190</name>
</gene>
<dbReference type="Proteomes" id="UP000069241">
    <property type="component" value="Chromosome"/>
</dbReference>
<keyword evidence="1" id="KW-0812">Transmembrane</keyword>
<dbReference type="AlphaFoldDB" id="A0A0X8JI23"/>
<dbReference type="InterPro" id="IPR045691">
    <property type="entry name" value="DUF6056"/>
</dbReference>
<feature type="transmembrane region" description="Helical" evidence="1">
    <location>
        <begin position="68"/>
        <end position="92"/>
    </location>
</feature>
<evidence type="ECO:0000256" key="1">
    <source>
        <dbReference type="SAM" id="Phobius"/>
    </source>
</evidence>
<keyword evidence="3" id="KW-1185">Reference proteome</keyword>
<proteinExistence type="predicted"/>
<dbReference type="RefSeq" id="WP_062251617.1">
    <property type="nucleotide sequence ID" value="NZ_CP014229.1"/>
</dbReference>
<protein>
    <submittedName>
        <fullName evidence="2">Uncharacterized protein</fullName>
    </submittedName>
</protein>
<evidence type="ECO:0000313" key="2">
    <source>
        <dbReference type="EMBL" id="AMD89197.1"/>
    </source>
</evidence>
<dbReference type="EMBL" id="CP014229">
    <property type="protein sequence ID" value="AMD89197.1"/>
    <property type="molecule type" value="Genomic_DNA"/>
</dbReference>
<reference evidence="3" key="1">
    <citation type="submission" date="2016-02" db="EMBL/GenBank/DDBJ databases">
        <authorList>
            <person name="Holder M.E."/>
            <person name="Ajami N.J."/>
            <person name="Petrosino J.F."/>
        </authorList>
    </citation>
    <scope>NUCLEOTIDE SEQUENCE [LARGE SCALE GENOMIC DNA]</scope>
    <source>
        <strain evidence="3">CCUG 45958</strain>
    </source>
</reference>
<keyword evidence="1" id="KW-1133">Transmembrane helix</keyword>
<keyword evidence="1" id="KW-0472">Membrane</keyword>
<organism evidence="2 3">
    <name type="scientific">Desulfovibrio fairfieldensis</name>
    <dbReference type="NCBI Taxonomy" id="44742"/>
    <lineage>
        <taxon>Bacteria</taxon>
        <taxon>Pseudomonadati</taxon>
        <taxon>Thermodesulfobacteriota</taxon>
        <taxon>Desulfovibrionia</taxon>
        <taxon>Desulfovibrionales</taxon>
        <taxon>Desulfovibrionaceae</taxon>
        <taxon>Desulfovibrio</taxon>
    </lineage>
</organism>
<dbReference type="Pfam" id="PF19528">
    <property type="entry name" value="DUF6056"/>
    <property type="match status" value="1"/>
</dbReference>
<dbReference type="KEGG" id="dfi:AXF13_03190"/>